<dbReference type="Proteomes" id="UP000784294">
    <property type="component" value="Unassembled WGS sequence"/>
</dbReference>
<evidence type="ECO:0000256" key="1">
    <source>
        <dbReference type="SAM" id="Coils"/>
    </source>
</evidence>
<reference evidence="2" key="1">
    <citation type="submission" date="2018-11" db="EMBL/GenBank/DDBJ databases">
        <authorList>
            <consortium name="Pathogen Informatics"/>
        </authorList>
    </citation>
    <scope>NUCLEOTIDE SEQUENCE</scope>
</reference>
<comment type="caution">
    <text evidence="2">The sequence shown here is derived from an EMBL/GenBank/DDBJ whole genome shotgun (WGS) entry which is preliminary data.</text>
</comment>
<keyword evidence="3" id="KW-1185">Reference proteome</keyword>
<proteinExistence type="predicted"/>
<keyword evidence="1" id="KW-0175">Coiled coil</keyword>
<dbReference type="EMBL" id="CAAALY010105444">
    <property type="protein sequence ID" value="VEL29700.1"/>
    <property type="molecule type" value="Genomic_DNA"/>
</dbReference>
<dbReference type="AlphaFoldDB" id="A0A3S5AQQ8"/>
<evidence type="ECO:0000313" key="2">
    <source>
        <dbReference type="EMBL" id="VEL29700.1"/>
    </source>
</evidence>
<dbReference type="OrthoDB" id="3549872at2759"/>
<feature type="coiled-coil region" evidence="1">
    <location>
        <begin position="4"/>
        <end position="59"/>
    </location>
</feature>
<protein>
    <submittedName>
        <fullName evidence="2">Uncharacterized protein</fullName>
    </submittedName>
</protein>
<organism evidence="2 3">
    <name type="scientific">Protopolystoma xenopodis</name>
    <dbReference type="NCBI Taxonomy" id="117903"/>
    <lineage>
        <taxon>Eukaryota</taxon>
        <taxon>Metazoa</taxon>
        <taxon>Spiralia</taxon>
        <taxon>Lophotrochozoa</taxon>
        <taxon>Platyhelminthes</taxon>
        <taxon>Monogenea</taxon>
        <taxon>Polyopisthocotylea</taxon>
        <taxon>Polystomatidea</taxon>
        <taxon>Polystomatidae</taxon>
        <taxon>Protopolystoma</taxon>
    </lineage>
</organism>
<name>A0A3S5AQQ8_9PLAT</name>
<sequence>MVMLNSYERENRQLNDAVSSLRADKEALEASIYEAQQLLDQLQMRRDHLEAELSKVSAKRDALQIFDAHSISRLKCIYSPENADSAENGGILDTASLSVKRKDFIFIGKVGLAQYHCVRNGLLNMRN</sequence>
<accession>A0A3S5AQQ8</accession>
<gene>
    <name evidence="2" type="ORF">PXEA_LOCUS23140</name>
</gene>
<evidence type="ECO:0000313" key="3">
    <source>
        <dbReference type="Proteomes" id="UP000784294"/>
    </source>
</evidence>